<dbReference type="PROSITE" id="PS51257">
    <property type="entry name" value="PROKAR_LIPOPROTEIN"/>
    <property type="match status" value="1"/>
</dbReference>
<evidence type="ECO:0000256" key="1">
    <source>
        <dbReference type="ARBA" id="ARBA00008520"/>
    </source>
</evidence>
<keyword evidence="2" id="KW-0408">Iron</keyword>
<dbReference type="RefSeq" id="WP_376847600.1">
    <property type="nucleotide sequence ID" value="NZ_JBHSFW010000024.1"/>
</dbReference>
<proteinExistence type="inferred from homology"/>
<dbReference type="SUPFAM" id="SSF53850">
    <property type="entry name" value="Periplasmic binding protein-like II"/>
    <property type="match status" value="1"/>
</dbReference>
<dbReference type="InterPro" id="IPR006059">
    <property type="entry name" value="SBP"/>
</dbReference>
<evidence type="ECO:0000313" key="5">
    <source>
        <dbReference type="EMBL" id="MFC4620487.1"/>
    </source>
</evidence>
<keyword evidence="2" id="KW-0410">Iron transport</keyword>
<evidence type="ECO:0000256" key="3">
    <source>
        <dbReference type="ARBA" id="ARBA00022729"/>
    </source>
</evidence>
<dbReference type="Gene3D" id="3.40.190.10">
    <property type="entry name" value="Periplasmic binding protein-like II"/>
    <property type="match status" value="2"/>
</dbReference>
<keyword evidence="6" id="KW-1185">Reference proteome</keyword>
<evidence type="ECO:0000313" key="6">
    <source>
        <dbReference type="Proteomes" id="UP001596022"/>
    </source>
</evidence>
<sequence length="344" mass="37712">MKSLSRVLFLSLITLLLVFTAACGTNHTDSSEPSQETITIYNGQHKDATTALANAFEKQTGIKVVTRDGSSNELAHQIVEEGNRSPADIIYTEESTPLIMLAEKGLLTKINDQALKNIPADYEDKDGKWLGLLGRSRVVVYNPKLIKESQLPKSVLDFAKPEWKGKVGYVPTSGAFQQQISAMIKLKGKSAAKAWLEGLKKYGVKYKKNTVALEAVERGEVATALINNYYWDRQAKEKGANHMHSKLYFFGNQDLGDMVTVSGAGILKSSKHQAAAQKFLTFASSEKGQQILTDMSSQYPLNSKTKTHGLKPFSELNPPEGTLYLGQLGDGKAANELLEEVGLL</sequence>
<reference evidence="6" key="1">
    <citation type="journal article" date="2019" name="Int. J. Syst. Evol. Microbiol.">
        <title>The Global Catalogue of Microorganisms (GCM) 10K type strain sequencing project: providing services to taxonomists for standard genome sequencing and annotation.</title>
        <authorList>
            <consortium name="The Broad Institute Genomics Platform"/>
            <consortium name="The Broad Institute Genome Sequencing Center for Infectious Disease"/>
            <person name="Wu L."/>
            <person name="Ma J."/>
        </authorList>
    </citation>
    <scope>NUCLEOTIDE SEQUENCE [LARGE SCALE GENOMIC DNA]</scope>
    <source>
        <strain evidence="6">CGMCC 1.16306</strain>
    </source>
</reference>
<comment type="caution">
    <text evidence="5">The sequence shown here is derived from an EMBL/GenBank/DDBJ whole genome shotgun (WGS) entry which is preliminary data.</text>
</comment>
<keyword evidence="2" id="KW-0813">Transport</keyword>
<dbReference type="Proteomes" id="UP001596022">
    <property type="component" value="Unassembled WGS sequence"/>
</dbReference>
<evidence type="ECO:0000256" key="2">
    <source>
        <dbReference type="ARBA" id="ARBA00022496"/>
    </source>
</evidence>
<dbReference type="CDD" id="cd13543">
    <property type="entry name" value="PBP2_Fbp"/>
    <property type="match status" value="1"/>
</dbReference>
<name>A0ABV9GT94_9BACL</name>
<dbReference type="Pfam" id="PF01547">
    <property type="entry name" value="SBP_bac_1"/>
    <property type="match status" value="1"/>
</dbReference>
<dbReference type="PANTHER" id="PTHR30006">
    <property type="entry name" value="THIAMINE-BINDING PERIPLASMIC PROTEIN-RELATED"/>
    <property type="match status" value="1"/>
</dbReference>
<keyword evidence="3 4" id="KW-0732">Signal</keyword>
<dbReference type="EMBL" id="JBHSFW010000024">
    <property type="protein sequence ID" value="MFC4620487.1"/>
    <property type="molecule type" value="Genomic_DNA"/>
</dbReference>
<protein>
    <submittedName>
        <fullName evidence="5">Iron ABC transporter substrate-binding protein</fullName>
    </submittedName>
</protein>
<keyword evidence="2" id="KW-0406">Ion transport</keyword>
<comment type="similarity">
    <text evidence="1">Belongs to the bacterial solute-binding protein 1 family.</text>
</comment>
<dbReference type="PIRSF" id="PIRSF002825">
    <property type="entry name" value="CfbpA"/>
    <property type="match status" value="1"/>
</dbReference>
<feature type="chain" id="PRO_5046831537" evidence="4">
    <location>
        <begin position="25"/>
        <end position="344"/>
    </location>
</feature>
<evidence type="ECO:0000256" key="4">
    <source>
        <dbReference type="SAM" id="SignalP"/>
    </source>
</evidence>
<dbReference type="PANTHER" id="PTHR30006:SF15">
    <property type="entry name" value="IRON-UTILIZATION PERIPLASMIC PROTEIN"/>
    <property type="match status" value="1"/>
</dbReference>
<organism evidence="5 6">
    <name type="scientific">Camelliibacillus cellulosilyticus</name>
    <dbReference type="NCBI Taxonomy" id="2174486"/>
    <lineage>
        <taxon>Bacteria</taxon>
        <taxon>Bacillati</taxon>
        <taxon>Bacillota</taxon>
        <taxon>Bacilli</taxon>
        <taxon>Bacillales</taxon>
        <taxon>Sporolactobacillaceae</taxon>
        <taxon>Camelliibacillus</taxon>
    </lineage>
</organism>
<accession>A0ABV9GT94</accession>
<gene>
    <name evidence="5" type="ORF">ACFO4N_17465</name>
</gene>
<feature type="signal peptide" evidence="4">
    <location>
        <begin position="1"/>
        <end position="24"/>
    </location>
</feature>
<dbReference type="InterPro" id="IPR026045">
    <property type="entry name" value="Ferric-bd"/>
</dbReference>